<dbReference type="Gene3D" id="2.130.10.10">
    <property type="entry name" value="YVTN repeat-like/Quinoprotein amine dehydrogenase"/>
    <property type="match status" value="2"/>
</dbReference>
<dbReference type="InterPro" id="IPR015943">
    <property type="entry name" value="WD40/YVTN_repeat-like_dom_sf"/>
</dbReference>
<dbReference type="EMBL" id="JADFTS010000004">
    <property type="protein sequence ID" value="KAF9612178.1"/>
    <property type="molecule type" value="Genomic_DNA"/>
</dbReference>
<organism evidence="5 6">
    <name type="scientific">Coptis chinensis</name>
    <dbReference type="NCBI Taxonomy" id="261450"/>
    <lineage>
        <taxon>Eukaryota</taxon>
        <taxon>Viridiplantae</taxon>
        <taxon>Streptophyta</taxon>
        <taxon>Embryophyta</taxon>
        <taxon>Tracheophyta</taxon>
        <taxon>Spermatophyta</taxon>
        <taxon>Magnoliopsida</taxon>
        <taxon>Ranunculales</taxon>
        <taxon>Ranunculaceae</taxon>
        <taxon>Coptidoideae</taxon>
        <taxon>Coptis</taxon>
    </lineage>
</organism>
<dbReference type="PANTHER" id="PTHR22838">
    <property type="entry name" value="WD REPEAT PROTEIN 26-RELATED"/>
    <property type="match status" value="1"/>
</dbReference>
<evidence type="ECO:0000313" key="5">
    <source>
        <dbReference type="EMBL" id="KAF9612178.1"/>
    </source>
</evidence>
<comment type="caution">
    <text evidence="5">The sequence shown here is derived from an EMBL/GenBank/DDBJ whole genome shotgun (WGS) entry which is preliminary data.</text>
</comment>
<protein>
    <submittedName>
        <fullName evidence="5">Uncharacterized protein</fullName>
    </submittedName>
</protein>
<dbReference type="SUPFAM" id="SSF50998">
    <property type="entry name" value="Quinoprotein alcohol dehydrogenase-like"/>
    <property type="match status" value="1"/>
</dbReference>
<evidence type="ECO:0000313" key="6">
    <source>
        <dbReference type="Proteomes" id="UP000631114"/>
    </source>
</evidence>
<feature type="chain" id="PRO_5032559006" evidence="4">
    <location>
        <begin position="17"/>
        <end position="434"/>
    </location>
</feature>
<proteinExistence type="predicted"/>
<keyword evidence="2" id="KW-0677">Repeat</keyword>
<dbReference type="PROSITE" id="PS50082">
    <property type="entry name" value="WD_REPEATS_2"/>
    <property type="match status" value="2"/>
</dbReference>
<evidence type="ECO:0000256" key="1">
    <source>
        <dbReference type="ARBA" id="ARBA00022574"/>
    </source>
</evidence>
<dbReference type="OrthoDB" id="972532at2759"/>
<keyword evidence="6" id="KW-1185">Reference proteome</keyword>
<keyword evidence="1 3" id="KW-0853">WD repeat</keyword>
<dbReference type="InterPro" id="IPR001680">
    <property type="entry name" value="WD40_rpt"/>
</dbReference>
<name>A0A835IA88_9MAGN</name>
<feature type="repeat" description="WD" evidence="3">
    <location>
        <begin position="396"/>
        <end position="434"/>
    </location>
</feature>
<dbReference type="InterPro" id="IPR051350">
    <property type="entry name" value="WD_repeat-ST_regulator"/>
</dbReference>
<feature type="signal peptide" evidence="4">
    <location>
        <begin position="1"/>
        <end position="16"/>
    </location>
</feature>
<dbReference type="SMART" id="SM00320">
    <property type="entry name" value="WD40"/>
    <property type="match status" value="5"/>
</dbReference>
<evidence type="ECO:0000256" key="3">
    <source>
        <dbReference type="PROSITE-ProRule" id="PRU00221"/>
    </source>
</evidence>
<feature type="repeat" description="WD" evidence="3">
    <location>
        <begin position="56"/>
        <end position="97"/>
    </location>
</feature>
<accession>A0A835IA88</accession>
<dbReference type="InterPro" id="IPR011047">
    <property type="entry name" value="Quinoprotein_ADH-like_sf"/>
</dbReference>
<dbReference type="PANTHER" id="PTHR22838:SF23">
    <property type="entry name" value="WD REPEAT-CONTAINING PROTEIN WDS HOMOLOG"/>
    <property type="match status" value="1"/>
</dbReference>
<gene>
    <name evidence="5" type="ORF">IFM89_038366</name>
</gene>
<sequence length="434" mass="49485">MLHILFVFRITIFRAAYDIFYKCRYWTAMRMKFGLYSSLTMGTTWHHHPVTTQLLYGSHQNPVSFVAWSPDDTMLLTCGNGEVLKLWDVETGTCKHTFGEKSPIVSSCAWLPDSKRLVCGSSDPNKCIYMWDLDGNELEAWRGVRMPKVSDLAVTPDGEHLISICSEKDIRIYSYRSKTERVVKEDHPITSLSVSKNSEFLIVNLNSQEIHLWEIVETGNNPLKYTGHKQGKYVIRSCFGGVDCMFIASGSENSQFAPCAASSTHLMEPLGPSFPLTAHVDMVEEWLKAWPKVRGGTFGYKSWRLTPYAVLWVLWKSRNNHVFRKKVISVNRASMEVKALLWFWAPAWLEGTNISSRTSLLIGMMSHSEEDELLRGLTKGTVYIWNRQNQKPLEVLTGHSMTVNCVSWNPTQPQMLASASDDQTIRIWGPSRKK</sequence>
<evidence type="ECO:0000256" key="2">
    <source>
        <dbReference type="ARBA" id="ARBA00022737"/>
    </source>
</evidence>
<evidence type="ECO:0000256" key="4">
    <source>
        <dbReference type="SAM" id="SignalP"/>
    </source>
</evidence>
<keyword evidence="4" id="KW-0732">Signal</keyword>
<reference evidence="5 6" key="1">
    <citation type="submission" date="2020-10" db="EMBL/GenBank/DDBJ databases">
        <title>The Coptis chinensis genome and diversification of protoberbering-type alkaloids.</title>
        <authorList>
            <person name="Wang B."/>
            <person name="Shu S."/>
            <person name="Song C."/>
            <person name="Liu Y."/>
        </authorList>
    </citation>
    <scope>NUCLEOTIDE SEQUENCE [LARGE SCALE GENOMIC DNA]</scope>
    <source>
        <strain evidence="5">HL-2020</strain>
        <tissue evidence="5">Leaf</tissue>
    </source>
</reference>
<dbReference type="PROSITE" id="PS50294">
    <property type="entry name" value="WD_REPEATS_REGION"/>
    <property type="match status" value="2"/>
</dbReference>
<dbReference type="AlphaFoldDB" id="A0A835IA88"/>
<dbReference type="Pfam" id="PF00400">
    <property type="entry name" value="WD40"/>
    <property type="match status" value="3"/>
</dbReference>
<dbReference type="Proteomes" id="UP000631114">
    <property type="component" value="Unassembled WGS sequence"/>
</dbReference>